<dbReference type="AlphaFoldDB" id="B0TWA7"/>
<name>B0TWA7_FRAP2</name>
<dbReference type="eggNOG" id="ENOG5032DDY">
    <property type="taxonomic scope" value="Bacteria"/>
</dbReference>
<sequence>MKILFLVLSIITLTSVSYTVARAETGNKDHKCATENEFIVNFVVPVKNADINFELKKINSTNRDLHGDDVRVTKTSKENKTIAHLTFKTNKYKTKEIIEFFNLYAPINKNTFNKSPYDLNFAAVGDITVGKETIRNVVFAQESSSEINNWWFGGPNCEYIDPKNNYSEEMSLERSVQCRADSGNIYIFSRGATNTDKFTYALGAWITGWAAPFTVVSPFDGSPIDTSILGTFTTFAVDLMNSALDDSKDENTVAMLAVEKNNKTILS</sequence>
<evidence type="ECO:0000256" key="1">
    <source>
        <dbReference type="SAM" id="SignalP"/>
    </source>
</evidence>
<dbReference type="HOGENOM" id="CLU_1233542_0_0_6"/>
<accession>B0TWA7</accession>
<organism evidence="2">
    <name type="scientific">Francisella philomiragia subsp. philomiragia (strain ATCC 25017 / CCUG 19701 / FSC 153 / O#319-036)</name>
    <dbReference type="NCBI Taxonomy" id="484022"/>
    <lineage>
        <taxon>Bacteria</taxon>
        <taxon>Pseudomonadati</taxon>
        <taxon>Pseudomonadota</taxon>
        <taxon>Gammaproteobacteria</taxon>
        <taxon>Thiotrichales</taxon>
        <taxon>Francisellaceae</taxon>
        <taxon>Francisella</taxon>
    </lineage>
</organism>
<gene>
    <name evidence="2" type="ordered locus">Fphi_0793</name>
</gene>
<protein>
    <submittedName>
        <fullName evidence="2">Uncharacterized protein</fullName>
    </submittedName>
</protein>
<feature type="signal peptide" evidence="1">
    <location>
        <begin position="1"/>
        <end position="23"/>
    </location>
</feature>
<dbReference type="EMBL" id="CP000937">
    <property type="protein sequence ID" value="ABZ87015.1"/>
    <property type="molecule type" value="Genomic_DNA"/>
</dbReference>
<evidence type="ECO:0000313" key="2">
    <source>
        <dbReference type="EMBL" id="ABZ87015.1"/>
    </source>
</evidence>
<proteinExistence type="predicted"/>
<feature type="chain" id="PRO_5002753801" evidence="1">
    <location>
        <begin position="24"/>
        <end position="267"/>
    </location>
</feature>
<dbReference type="KEGG" id="fph:Fphi_0793"/>
<reference evidence="2" key="1">
    <citation type="submission" date="2009-01" db="EMBL/GenBank/DDBJ databases">
        <title>Complete sequence of chromosome of Francisella philomiragia subsp. philomiragia ATCC 25017.</title>
        <authorList>
            <consortium name="US DOE Joint Genome Institute"/>
            <person name="Copeland A."/>
            <person name="Lucas S."/>
            <person name="Lapidus A."/>
            <person name="Barry K."/>
            <person name="Detter J.C."/>
            <person name="Glavina del Rio T."/>
            <person name="Hammon N."/>
            <person name="Israni S."/>
            <person name="Dalin E."/>
            <person name="Tice H."/>
            <person name="Pitluck S."/>
            <person name="Chain P."/>
            <person name="Malfatti S."/>
            <person name="Shin M."/>
            <person name="Vergez L."/>
            <person name="Schmutz J."/>
            <person name="Larimer F."/>
            <person name="Land M."/>
            <person name="Hauser L."/>
            <person name="Richardson P."/>
        </authorList>
    </citation>
    <scope>NUCLEOTIDE SEQUENCE</scope>
    <source>
        <strain evidence="2">ATCC 25017</strain>
    </source>
</reference>
<keyword evidence="1" id="KW-0732">Signal</keyword>